<evidence type="ECO:0000259" key="5">
    <source>
        <dbReference type="PROSITE" id="PS51379"/>
    </source>
</evidence>
<dbReference type="KEGG" id="caby:Cabys_3323"/>
<dbReference type="PROSITE" id="PS00198">
    <property type="entry name" value="4FE4S_FER_1"/>
    <property type="match status" value="1"/>
</dbReference>
<reference evidence="7 8" key="1">
    <citation type="submission" date="2011-09" db="EMBL/GenBank/DDBJ databases">
        <title>The permanent draft genome of Caldithrix abyssi DSM 13497.</title>
        <authorList>
            <consortium name="US DOE Joint Genome Institute (JGI-PGF)"/>
            <person name="Lucas S."/>
            <person name="Han J."/>
            <person name="Lapidus A."/>
            <person name="Bruce D."/>
            <person name="Goodwin L."/>
            <person name="Pitluck S."/>
            <person name="Peters L."/>
            <person name="Kyrpides N."/>
            <person name="Mavromatis K."/>
            <person name="Ivanova N."/>
            <person name="Mikhailova N."/>
            <person name="Chertkov O."/>
            <person name="Detter J.C."/>
            <person name="Tapia R."/>
            <person name="Han C."/>
            <person name="Land M."/>
            <person name="Hauser L."/>
            <person name="Markowitz V."/>
            <person name="Cheng J.-F."/>
            <person name="Hugenholtz P."/>
            <person name="Woyke T."/>
            <person name="Wu D."/>
            <person name="Spring S."/>
            <person name="Brambilla E."/>
            <person name="Klenk H.-P."/>
            <person name="Eisen J.A."/>
        </authorList>
    </citation>
    <scope>NUCLEOTIDE SEQUENCE [LARGE SCALE GENOMIC DNA]</scope>
    <source>
        <strain evidence="7 8">DSM 13497</strain>
    </source>
</reference>
<keyword evidence="3" id="KW-0408">Iron</keyword>
<feature type="domain" description="4Fe-4S ferredoxin-type" evidence="5">
    <location>
        <begin position="29"/>
        <end position="56"/>
    </location>
</feature>
<dbReference type="InterPro" id="IPR017896">
    <property type="entry name" value="4Fe4S_Fe-S-bd"/>
</dbReference>
<dbReference type="HOGENOM" id="CLU_139698_11_4_0"/>
<dbReference type="PANTHER" id="PTHR24960">
    <property type="entry name" value="PHOTOSYSTEM I IRON-SULFUR CENTER-RELATED"/>
    <property type="match status" value="1"/>
</dbReference>
<dbReference type="SUPFAM" id="SSF54862">
    <property type="entry name" value="4Fe-4S ferredoxins"/>
    <property type="match status" value="1"/>
</dbReference>
<accession>H1XRJ2</accession>
<dbReference type="PaxDb" id="880073-Calab_0500"/>
<protein>
    <submittedName>
        <fullName evidence="6">4Fe-4S dicluster domain-containing protein</fullName>
    </submittedName>
    <submittedName>
        <fullName evidence="7">4Fe-4S ferredoxin iron-sulfur binding domain-containing protein</fullName>
    </submittedName>
</protein>
<dbReference type="AlphaFoldDB" id="H1XRJ2"/>
<dbReference type="PANTHER" id="PTHR24960:SF79">
    <property type="entry name" value="PHOTOSYSTEM I IRON-SULFUR CENTER"/>
    <property type="match status" value="1"/>
</dbReference>
<evidence type="ECO:0000256" key="3">
    <source>
        <dbReference type="ARBA" id="ARBA00023004"/>
    </source>
</evidence>
<dbReference type="Proteomes" id="UP000004671">
    <property type="component" value="Chromosome"/>
</dbReference>
<reference evidence="6 9" key="2">
    <citation type="submission" date="2016-11" db="EMBL/GenBank/DDBJ databases">
        <title>Genomic analysis of Caldithrix abyssi and proposal of a novel bacterial phylum Caldithrichaeota.</title>
        <authorList>
            <person name="Kublanov I."/>
            <person name="Sigalova O."/>
            <person name="Gavrilov S."/>
            <person name="Lebedinsky A."/>
            <person name="Ivanova N."/>
            <person name="Daum C."/>
            <person name="Reddy T."/>
            <person name="Klenk H.P."/>
            <person name="Goker M."/>
            <person name="Reva O."/>
            <person name="Miroshnichenko M."/>
            <person name="Kyprides N."/>
            <person name="Woyke T."/>
            <person name="Gelfand M."/>
        </authorList>
    </citation>
    <scope>NUCLEOTIDE SEQUENCE [LARGE SCALE GENOMIC DNA]</scope>
    <source>
        <strain evidence="6 9">LF13</strain>
    </source>
</reference>
<dbReference type="STRING" id="880073.Cabys_3323"/>
<evidence type="ECO:0000256" key="4">
    <source>
        <dbReference type="ARBA" id="ARBA00023014"/>
    </source>
</evidence>
<dbReference type="PROSITE" id="PS51379">
    <property type="entry name" value="4FE4S_FER_2"/>
    <property type="match status" value="2"/>
</dbReference>
<gene>
    <name evidence="6" type="ORF">Cabys_3323</name>
    <name evidence="7" type="ORF">Calab_0500</name>
</gene>
<evidence type="ECO:0000313" key="7">
    <source>
        <dbReference type="EMBL" id="EHO40145.1"/>
    </source>
</evidence>
<dbReference type="EMBL" id="CP018099">
    <property type="protein sequence ID" value="APF20071.1"/>
    <property type="molecule type" value="Genomic_DNA"/>
</dbReference>
<feature type="domain" description="4Fe-4S ferredoxin-type" evidence="5">
    <location>
        <begin position="1"/>
        <end position="28"/>
    </location>
</feature>
<dbReference type="OrthoDB" id="9798098at2"/>
<keyword evidence="4" id="KW-0411">Iron-sulfur</keyword>
<evidence type="ECO:0000313" key="6">
    <source>
        <dbReference type="EMBL" id="APF20071.1"/>
    </source>
</evidence>
<sequence>MYVVQEEECISCVACEGECPSGAIEMKNDVAYINQELCEDCGDCVEVCPTGAIIEK</sequence>
<keyword evidence="8" id="KW-1185">Reference proteome</keyword>
<dbReference type="Gene3D" id="3.30.70.20">
    <property type="match status" value="1"/>
</dbReference>
<dbReference type="InterPro" id="IPR017900">
    <property type="entry name" value="4Fe4S_Fe_S_CS"/>
</dbReference>
<evidence type="ECO:0000313" key="9">
    <source>
        <dbReference type="Proteomes" id="UP000183868"/>
    </source>
</evidence>
<keyword evidence="1" id="KW-0004">4Fe-4S</keyword>
<dbReference type="GO" id="GO:0046872">
    <property type="term" value="F:metal ion binding"/>
    <property type="evidence" value="ECO:0007669"/>
    <property type="project" value="UniProtKB-KW"/>
</dbReference>
<dbReference type="RefSeq" id="WP_006927072.1">
    <property type="nucleotide sequence ID" value="NZ_CM001402.1"/>
</dbReference>
<name>H1XRJ2_CALAY</name>
<keyword evidence="2" id="KW-0479">Metal-binding</keyword>
<dbReference type="Pfam" id="PF13187">
    <property type="entry name" value="Fer4_9"/>
    <property type="match status" value="1"/>
</dbReference>
<proteinExistence type="predicted"/>
<evidence type="ECO:0000313" key="8">
    <source>
        <dbReference type="Proteomes" id="UP000004671"/>
    </source>
</evidence>
<organism evidence="7 8">
    <name type="scientific">Caldithrix abyssi DSM 13497</name>
    <dbReference type="NCBI Taxonomy" id="880073"/>
    <lineage>
        <taxon>Bacteria</taxon>
        <taxon>Pseudomonadati</taxon>
        <taxon>Calditrichota</taxon>
        <taxon>Calditrichia</taxon>
        <taxon>Calditrichales</taxon>
        <taxon>Calditrichaceae</taxon>
        <taxon>Caldithrix</taxon>
    </lineage>
</organism>
<dbReference type="InterPro" id="IPR050157">
    <property type="entry name" value="PSI_iron-sulfur_center"/>
</dbReference>
<evidence type="ECO:0000256" key="1">
    <source>
        <dbReference type="ARBA" id="ARBA00022485"/>
    </source>
</evidence>
<evidence type="ECO:0000256" key="2">
    <source>
        <dbReference type="ARBA" id="ARBA00022723"/>
    </source>
</evidence>
<dbReference type="EMBL" id="CM001402">
    <property type="protein sequence ID" value="EHO40145.1"/>
    <property type="molecule type" value="Genomic_DNA"/>
</dbReference>
<dbReference type="Proteomes" id="UP000183868">
    <property type="component" value="Chromosome"/>
</dbReference>
<dbReference type="GO" id="GO:0051539">
    <property type="term" value="F:4 iron, 4 sulfur cluster binding"/>
    <property type="evidence" value="ECO:0007669"/>
    <property type="project" value="UniProtKB-KW"/>
</dbReference>
<dbReference type="InParanoid" id="H1XRJ2"/>